<dbReference type="FunFam" id="3.40.50.300:FF:000913">
    <property type="entry name" value="ABC multidrug transporter SitT"/>
    <property type="match status" value="1"/>
</dbReference>
<comment type="subcellular location">
    <subcellularLocation>
        <location evidence="1">Membrane</location>
        <topology evidence="1">Multi-pass membrane protein</topology>
    </subcellularLocation>
</comment>
<keyword evidence="15" id="KW-1185">Reference proteome</keyword>
<dbReference type="PANTHER" id="PTHR43394">
    <property type="entry name" value="ATP-DEPENDENT PERMEASE MDL1, MITOCHONDRIAL"/>
    <property type="match status" value="1"/>
</dbReference>
<evidence type="ECO:0000313" key="15">
    <source>
        <dbReference type="Proteomes" id="UP000800235"/>
    </source>
</evidence>
<dbReference type="PANTHER" id="PTHR43394:SF11">
    <property type="entry name" value="ATP-BINDING CASSETTE TRANSPORTER"/>
    <property type="match status" value="1"/>
</dbReference>
<dbReference type="PROSITE" id="PS50929">
    <property type="entry name" value="ABC_TM1F"/>
    <property type="match status" value="2"/>
</dbReference>
<keyword evidence="6" id="KW-0547">Nucleotide-binding</keyword>
<feature type="transmembrane region" description="Helical" evidence="11">
    <location>
        <begin position="72"/>
        <end position="95"/>
    </location>
</feature>
<dbReference type="InterPro" id="IPR011527">
    <property type="entry name" value="ABC1_TM_dom"/>
</dbReference>
<dbReference type="Gene3D" id="1.20.1560.10">
    <property type="entry name" value="ABC transporter type 1, transmembrane domain"/>
    <property type="match status" value="2"/>
</dbReference>
<accession>A0A9P4NYR1</accession>
<evidence type="ECO:0000256" key="5">
    <source>
        <dbReference type="ARBA" id="ARBA00022737"/>
    </source>
</evidence>
<evidence type="ECO:0000256" key="6">
    <source>
        <dbReference type="ARBA" id="ARBA00022741"/>
    </source>
</evidence>
<dbReference type="InterPro" id="IPR036640">
    <property type="entry name" value="ABC1_TM_sf"/>
</dbReference>
<dbReference type="CDD" id="cd18578">
    <property type="entry name" value="ABC_6TM_Pgp_ABCB1_D2_like"/>
    <property type="match status" value="1"/>
</dbReference>
<comment type="similarity">
    <text evidence="2">Belongs to the ABC transporter superfamily. ABCB family. Multidrug resistance exporter (TC 3.A.1.201) subfamily.</text>
</comment>
<dbReference type="PROSITE" id="PS50893">
    <property type="entry name" value="ABC_TRANSPORTER_2"/>
    <property type="match status" value="2"/>
</dbReference>
<dbReference type="EMBL" id="MU007015">
    <property type="protein sequence ID" value="KAF2434890.1"/>
    <property type="molecule type" value="Genomic_DNA"/>
</dbReference>
<dbReference type="SUPFAM" id="SSF52540">
    <property type="entry name" value="P-loop containing nucleoside triphosphate hydrolases"/>
    <property type="match status" value="3"/>
</dbReference>
<evidence type="ECO:0000259" key="13">
    <source>
        <dbReference type="PROSITE" id="PS50929"/>
    </source>
</evidence>
<feature type="transmembrane region" description="Helical" evidence="11">
    <location>
        <begin position="205"/>
        <end position="222"/>
    </location>
</feature>
<feature type="transmembrane region" description="Helical" evidence="11">
    <location>
        <begin position="309"/>
        <end position="333"/>
    </location>
</feature>
<dbReference type="InterPro" id="IPR017871">
    <property type="entry name" value="ABC_transporter-like_CS"/>
</dbReference>
<keyword evidence="4 11" id="KW-0812">Transmembrane</keyword>
<dbReference type="GO" id="GO:0090374">
    <property type="term" value="P:oligopeptide export from mitochondrion"/>
    <property type="evidence" value="ECO:0007669"/>
    <property type="project" value="TreeGrafter"/>
</dbReference>
<name>A0A9P4NYR1_9PEZI</name>
<dbReference type="InterPro" id="IPR039421">
    <property type="entry name" value="Type_1_exporter"/>
</dbReference>
<feature type="transmembrane region" description="Helical" evidence="11">
    <location>
        <begin position="752"/>
        <end position="776"/>
    </location>
</feature>
<dbReference type="SUPFAM" id="SSF90123">
    <property type="entry name" value="ABC transporter transmembrane region"/>
    <property type="match status" value="2"/>
</dbReference>
<feature type="transmembrane region" description="Helical" evidence="11">
    <location>
        <begin position="875"/>
        <end position="895"/>
    </location>
</feature>
<feature type="domain" description="ABC transmembrane type-1" evidence="13">
    <location>
        <begin position="75"/>
        <end position="364"/>
    </location>
</feature>
<feature type="transmembrane region" description="Helical" evidence="11">
    <location>
        <begin position="796"/>
        <end position="815"/>
    </location>
</feature>
<feature type="transmembrane region" description="Helical" evidence="11">
    <location>
        <begin position="1014"/>
        <end position="1035"/>
    </location>
</feature>
<feature type="transmembrane region" description="Helical" evidence="11">
    <location>
        <begin position="228"/>
        <end position="251"/>
    </location>
</feature>
<dbReference type="InterPro" id="IPR003593">
    <property type="entry name" value="AAA+_ATPase"/>
</dbReference>
<dbReference type="Pfam" id="PF00005">
    <property type="entry name" value="ABC_tran"/>
    <property type="match status" value="2"/>
</dbReference>
<dbReference type="GO" id="GO:0005743">
    <property type="term" value="C:mitochondrial inner membrane"/>
    <property type="evidence" value="ECO:0007669"/>
    <property type="project" value="TreeGrafter"/>
</dbReference>
<proteinExistence type="inferred from homology"/>
<dbReference type="FunFam" id="1.20.1560.10:FF:000057">
    <property type="entry name" value="ABC multidrug transporter SitT"/>
    <property type="match status" value="1"/>
</dbReference>
<keyword evidence="7" id="KW-0067">ATP-binding</keyword>
<feature type="domain" description="ABC transmembrane type-1" evidence="13">
    <location>
        <begin position="757"/>
        <end position="1043"/>
    </location>
</feature>
<dbReference type="PROSITE" id="PS00211">
    <property type="entry name" value="ABC_TRANSPORTER_1"/>
    <property type="match status" value="2"/>
</dbReference>
<evidence type="ECO:0000259" key="12">
    <source>
        <dbReference type="PROSITE" id="PS50893"/>
    </source>
</evidence>
<dbReference type="CDD" id="cd18577">
    <property type="entry name" value="ABC_6TM_Pgp_ABCB1_D1_like"/>
    <property type="match status" value="1"/>
</dbReference>
<evidence type="ECO:0000256" key="2">
    <source>
        <dbReference type="ARBA" id="ARBA00007577"/>
    </source>
</evidence>
<reference evidence="14" key="1">
    <citation type="journal article" date="2020" name="Stud. Mycol.">
        <title>101 Dothideomycetes genomes: a test case for predicting lifestyles and emergence of pathogens.</title>
        <authorList>
            <person name="Haridas S."/>
            <person name="Albert R."/>
            <person name="Binder M."/>
            <person name="Bloem J."/>
            <person name="Labutti K."/>
            <person name="Salamov A."/>
            <person name="Andreopoulos B."/>
            <person name="Baker S."/>
            <person name="Barry K."/>
            <person name="Bills G."/>
            <person name="Bluhm B."/>
            <person name="Cannon C."/>
            <person name="Castanera R."/>
            <person name="Culley D."/>
            <person name="Daum C."/>
            <person name="Ezra D."/>
            <person name="Gonzalez J."/>
            <person name="Henrissat B."/>
            <person name="Kuo A."/>
            <person name="Liang C."/>
            <person name="Lipzen A."/>
            <person name="Lutzoni F."/>
            <person name="Magnuson J."/>
            <person name="Mondo S."/>
            <person name="Nolan M."/>
            <person name="Ohm R."/>
            <person name="Pangilinan J."/>
            <person name="Park H.-J."/>
            <person name="Ramirez L."/>
            <person name="Alfaro M."/>
            <person name="Sun H."/>
            <person name="Tritt A."/>
            <person name="Yoshinaga Y."/>
            <person name="Zwiers L.-H."/>
            <person name="Turgeon B."/>
            <person name="Goodwin S."/>
            <person name="Spatafora J."/>
            <person name="Crous P."/>
            <person name="Grigoriev I."/>
        </authorList>
    </citation>
    <scope>NUCLEOTIDE SEQUENCE</scope>
    <source>
        <strain evidence="14">CBS 130266</strain>
    </source>
</reference>
<keyword evidence="9 11" id="KW-0472">Membrane</keyword>
<evidence type="ECO:0000256" key="1">
    <source>
        <dbReference type="ARBA" id="ARBA00004141"/>
    </source>
</evidence>
<evidence type="ECO:0000256" key="7">
    <source>
        <dbReference type="ARBA" id="ARBA00022840"/>
    </source>
</evidence>
<evidence type="ECO:0000256" key="4">
    <source>
        <dbReference type="ARBA" id="ARBA00022692"/>
    </source>
</evidence>
<keyword evidence="5" id="KW-0677">Repeat</keyword>
<dbReference type="Proteomes" id="UP000800235">
    <property type="component" value="Unassembled WGS sequence"/>
</dbReference>
<feature type="compositionally biased region" description="Basic and acidic residues" evidence="10">
    <location>
        <begin position="1"/>
        <end position="49"/>
    </location>
</feature>
<evidence type="ECO:0000313" key="14">
    <source>
        <dbReference type="EMBL" id="KAF2434890.1"/>
    </source>
</evidence>
<dbReference type="GO" id="GO:0016887">
    <property type="term" value="F:ATP hydrolysis activity"/>
    <property type="evidence" value="ECO:0007669"/>
    <property type="project" value="InterPro"/>
</dbReference>
<evidence type="ECO:0000256" key="9">
    <source>
        <dbReference type="ARBA" id="ARBA00023136"/>
    </source>
</evidence>
<protein>
    <submittedName>
        <fullName evidence="14">Leptomycin B resistance protein pmd1</fullName>
    </submittedName>
</protein>
<evidence type="ECO:0000256" key="3">
    <source>
        <dbReference type="ARBA" id="ARBA00022448"/>
    </source>
</evidence>
<dbReference type="SMART" id="SM00382">
    <property type="entry name" value="AAA"/>
    <property type="match status" value="2"/>
</dbReference>
<feature type="region of interest" description="Disordered" evidence="10">
    <location>
        <begin position="1"/>
        <end position="53"/>
    </location>
</feature>
<evidence type="ECO:0000256" key="11">
    <source>
        <dbReference type="SAM" id="Phobius"/>
    </source>
</evidence>
<keyword evidence="3" id="KW-0813">Transport</keyword>
<feature type="transmembrane region" description="Helical" evidence="11">
    <location>
        <begin position="132"/>
        <end position="153"/>
    </location>
</feature>
<feature type="transmembrane region" description="Helical" evidence="11">
    <location>
        <begin position="339"/>
        <end position="361"/>
    </location>
</feature>
<dbReference type="GO" id="GO:0015421">
    <property type="term" value="F:ABC-type oligopeptide transporter activity"/>
    <property type="evidence" value="ECO:0007669"/>
    <property type="project" value="TreeGrafter"/>
</dbReference>
<organism evidence="14 15">
    <name type="scientific">Tothia fuscella</name>
    <dbReference type="NCBI Taxonomy" id="1048955"/>
    <lineage>
        <taxon>Eukaryota</taxon>
        <taxon>Fungi</taxon>
        <taxon>Dikarya</taxon>
        <taxon>Ascomycota</taxon>
        <taxon>Pezizomycotina</taxon>
        <taxon>Dothideomycetes</taxon>
        <taxon>Pleosporomycetidae</taxon>
        <taxon>Venturiales</taxon>
        <taxon>Cylindrosympodiaceae</taxon>
        <taxon>Tothia</taxon>
    </lineage>
</organism>
<feature type="domain" description="ABC transporter" evidence="12">
    <location>
        <begin position="1079"/>
        <end position="1319"/>
    </location>
</feature>
<dbReference type="OrthoDB" id="6500128at2759"/>
<evidence type="ECO:0000256" key="8">
    <source>
        <dbReference type="ARBA" id="ARBA00022989"/>
    </source>
</evidence>
<dbReference type="Pfam" id="PF00664">
    <property type="entry name" value="ABC_membrane"/>
    <property type="match status" value="2"/>
</dbReference>
<sequence>MANKDEWRLSVRPLPNEEHGDEMSDSESKNEKAEEMKQAEKKKNAEEKPIAPPGGMGNFNRVLAFGDGLDKLMMAICFFSAIGAGIAMPLMFLVFGKLVGSFTGFFTPNTNALHPPLTREGFQRQVNKSTMYMVYLGIARFALSYISMFSIRISGLRISARLRLAYLRALFKQPVTVIDETSPGTIAARLTTNSNSIEAGISQQFSLAVQAIAFTLGLYIVAFIKSPILTLVASGTIPIVLITYMFALPFINKNYYTAEAIKDQASSLAFEVFESVRIVVAFGARGRLGKTHEEILKRAMVYDHNNGPLYGLLLAPMFLAVYGTFALAFWFGIRQYTRGHITGVGTIIVVLFSVLWAVMCIGRLYSPILAITKAAASATEIFAVLDAEVPDVSGLKDLEVPVTSDIVFKDVTFAYPSRPETTILNKLCVRFEAGKTTAIVGPSGSGKSTVVGLLERWYYPAGTAAAQATSTTDNIDESQEIWVKGEKASFTHATTTESIDPTSGIFVGDVNLNQIDEKWWRINVGLVQQEPFLFNDTIFNNVANGLAGTHWENETKENKLEMVKAACKEAYADEFISRLPLGYETMAGKSGMKISGGQRQRIAIARAIIKQPALLILDEATSAIDVRTEKIVQKALDRVSHGRTTITIAHRLSTIRKADKIIVVRGGQLVEEGTHEELLQNYEGVYSGFVRAQAVEMGEENFEDISIEGQDAVDIDIATKEGSVASKPDEEFVDRPFLSSFGLLLYEQRARWLLYTLTMIGAIGGGSTYPVQAYLFAKAVEVFTFAKADLIHRGNFWALMFAIQAVAVGIAYLVLGWASSLVSSTVSTYYRQEYFNNTLQKRIAYFDRETNSPGTITSRLSTDSAQLQQLLGTEMGMAIVAILSIIGSIIITFIFGWKLSLVGVLAIMPIVIIAGYYRVHLEQSFEKMNAVVFATSSQFGAEAISGFRTVTSLTMEDTITTRFDDLLTAHVKKAIAHAKYSTVVFAFSDSADFLCQALVFWYGSKLMLNGEYDLVHFFVIYMAVIQSSLGAGMWFSFAPNIVEATAAANRIISIRPTNKEKSQVQTLKSVPHGSEAAGVEFRDVHFSYEEREVSVLSGVNLKILPGQFAAFVGASGSGKSTMISLLERFYDPTSGQIIVGGDNICQVDPESYRKNLSLVAQESSLYEGTIKENVSLSVVQSLATDEAVEAACKSAQIHEFITSLPDGYATMIGSRGVALSGGQRQRLSLARALLRRPQLLLLDEATSNLDSESEKLVQQAIERAAGGEGGPTIISVAHRLATIQNADVIFVMGSGRVLESGSHAQLLGKRGVYYQMCQAQALDR</sequence>
<gene>
    <name evidence="14" type="ORF">EJ08DRAFT_724290</name>
</gene>
<comment type="caution">
    <text evidence="14">The sequence shown here is derived from an EMBL/GenBank/DDBJ whole genome shotgun (WGS) entry which is preliminary data.</text>
</comment>
<dbReference type="GO" id="GO:0005524">
    <property type="term" value="F:ATP binding"/>
    <property type="evidence" value="ECO:0007669"/>
    <property type="project" value="UniProtKB-KW"/>
</dbReference>
<dbReference type="InterPro" id="IPR003439">
    <property type="entry name" value="ABC_transporter-like_ATP-bd"/>
</dbReference>
<feature type="transmembrane region" description="Helical" evidence="11">
    <location>
        <begin position="982"/>
        <end position="1002"/>
    </location>
</feature>
<feature type="transmembrane region" description="Helical" evidence="11">
    <location>
        <begin position="901"/>
        <end position="919"/>
    </location>
</feature>
<feature type="domain" description="ABC transporter" evidence="12">
    <location>
        <begin position="406"/>
        <end position="691"/>
    </location>
</feature>
<keyword evidence="8 11" id="KW-1133">Transmembrane helix</keyword>
<dbReference type="InterPro" id="IPR027417">
    <property type="entry name" value="P-loop_NTPase"/>
</dbReference>
<dbReference type="Gene3D" id="3.40.50.300">
    <property type="entry name" value="P-loop containing nucleotide triphosphate hydrolases"/>
    <property type="match status" value="2"/>
</dbReference>
<evidence type="ECO:0000256" key="10">
    <source>
        <dbReference type="SAM" id="MobiDB-lite"/>
    </source>
</evidence>